<evidence type="ECO:0000256" key="1">
    <source>
        <dbReference type="SAM" id="MobiDB-lite"/>
    </source>
</evidence>
<protein>
    <recommendedName>
        <fullName evidence="5">DUF1176 domain-containing protein</fullName>
    </recommendedName>
</protein>
<evidence type="ECO:0008006" key="5">
    <source>
        <dbReference type="Google" id="ProtNLM"/>
    </source>
</evidence>
<evidence type="ECO:0000313" key="4">
    <source>
        <dbReference type="Proteomes" id="UP000617355"/>
    </source>
</evidence>
<dbReference type="EMBL" id="BMGI01000001">
    <property type="protein sequence ID" value="GGD27352.1"/>
    <property type="molecule type" value="Genomic_DNA"/>
</dbReference>
<accession>A0ABQ1QJ89</accession>
<gene>
    <name evidence="3" type="ORF">GCM10011358_09540</name>
</gene>
<feature type="compositionally biased region" description="Acidic residues" evidence="1">
    <location>
        <begin position="311"/>
        <end position="321"/>
    </location>
</feature>
<dbReference type="Proteomes" id="UP000617355">
    <property type="component" value="Unassembled WGS sequence"/>
</dbReference>
<proteinExistence type="predicted"/>
<sequence length="373" mass="38448">MFKRAPLQTILALGLLPLAAPLAAQGWDNTDQEGAGGAGAYVCPLDDAETGNLFCFRLGCTDAEPLRFEIDIVGGDAPEVLGVSLSVDGRAAGRLGFTRDDAQDGIALTAPFDPSLHRGLVSRLREGISAEVSLEYPDGEQVIEMSLRGSSRALEAVLETCPMPEVPLNDPAAVVLDQITTECATLGGAVAVEPGFERREDLDGDGIEDVVIDYAAAVCSEMASLYCGSGGCTVGFFLARGDAYKRLFDGVVRNYTAMPGGRLALDLHGTACGLYGFEACRKVFDITGDNFTLLEELGGEAAEAAMAAEEGAADEPADESASDASGGDATSEPEPAPTTGSEWMGDGDAGGEPADLATDPIGAAPGENPDSGR</sequence>
<name>A0ABQ1QJ89_9RHOB</name>
<feature type="compositionally biased region" description="Low complexity" evidence="1">
    <location>
        <begin position="322"/>
        <end position="332"/>
    </location>
</feature>
<evidence type="ECO:0000256" key="2">
    <source>
        <dbReference type="SAM" id="SignalP"/>
    </source>
</evidence>
<feature type="region of interest" description="Disordered" evidence="1">
    <location>
        <begin position="303"/>
        <end position="373"/>
    </location>
</feature>
<evidence type="ECO:0000313" key="3">
    <source>
        <dbReference type="EMBL" id="GGD27352.1"/>
    </source>
</evidence>
<organism evidence="3 4">
    <name type="scientific">Sinisalibacter lacisalsi</name>
    <dbReference type="NCBI Taxonomy" id="1526570"/>
    <lineage>
        <taxon>Bacteria</taxon>
        <taxon>Pseudomonadati</taxon>
        <taxon>Pseudomonadota</taxon>
        <taxon>Alphaproteobacteria</taxon>
        <taxon>Rhodobacterales</taxon>
        <taxon>Roseobacteraceae</taxon>
        <taxon>Sinisalibacter</taxon>
    </lineage>
</organism>
<keyword evidence="2" id="KW-0732">Signal</keyword>
<reference evidence="4" key="1">
    <citation type="journal article" date="2019" name="Int. J. Syst. Evol. Microbiol.">
        <title>The Global Catalogue of Microorganisms (GCM) 10K type strain sequencing project: providing services to taxonomists for standard genome sequencing and annotation.</title>
        <authorList>
            <consortium name="The Broad Institute Genomics Platform"/>
            <consortium name="The Broad Institute Genome Sequencing Center for Infectious Disease"/>
            <person name="Wu L."/>
            <person name="Ma J."/>
        </authorList>
    </citation>
    <scope>NUCLEOTIDE SEQUENCE [LARGE SCALE GENOMIC DNA]</scope>
    <source>
        <strain evidence="4">CGMCC 1.12922</strain>
    </source>
</reference>
<feature type="signal peptide" evidence="2">
    <location>
        <begin position="1"/>
        <end position="26"/>
    </location>
</feature>
<dbReference type="RefSeq" id="WP_188526449.1">
    <property type="nucleotide sequence ID" value="NZ_BMGI01000001.1"/>
</dbReference>
<comment type="caution">
    <text evidence="3">The sequence shown here is derived from an EMBL/GenBank/DDBJ whole genome shotgun (WGS) entry which is preliminary data.</text>
</comment>
<feature type="chain" id="PRO_5045437239" description="DUF1176 domain-containing protein" evidence="2">
    <location>
        <begin position="27"/>
        <end position="373"/>
    </location>
</feature>
<keyword evidence="4" id="KW-1185">Reference proteome</keyword>